<feature type="compositionally biased region" description="Basic residues" evidence="1">
    <location>
        <begin position="359"/>
        <end position="369"/>
    </location>
</feature>
<feature type="compositionally biased region" description="Basic and acidic residues" evidence="1">
    <location>
        <begin position="326"/>
        <end position="336"/>
    </location>
</feature>
<evidence type="ECO:0008006" key="6">
    <source>
        <dbReference type="Google" id="ProtNLM"/>
    </source>
</evidence>
<comment type="caution">
    <text evidence="4">The sequence shown here is derived from an EMBL/GenBank/DDBJ whole genome shotgun (WGS) entry which is preliminary data.</text>
</comment>
<feature type="compositionally biased region" description="Low complexity" evidence="1">
    <location>
        <begin position="403"/>
        <end position="412"/>
    </location>
</feature>
<evidence type="ECO:0000259" key="2">
    <source>
        <dbReference type="Pfam" id="PF14111"/>
    </source>
</evidence>
<evidence type="ECO:0000256" key="1">
    <source>
        <dbReference type="SAM" id="MobiDB-lite"/>
    </source>
</evidence>
<evidence type="ECO:0000313" key="5">
    <source>
        <dbReference type="Proteomes" id="UP000323000"/>
    </source>
</evidence>
<feature type="region of interest" description="Disordered" evidence="1">
    <location>
        <begin position="275"/>
        <end position="304"/>
    </location>
</feature>
<proteinExistence type="predicted"/>
<reference evidence="5" key="1">
    <citation type="journal article" date="2019" name="Gigascience">
        <title>De novo genome assembly of the endangered Acer yangbiense, a plant species with extremely small populations endemic to Yunnan Province, China.</title>
        <authorList>
            <person name="Yang J."/>
            <person name="Wariss H.M."/>
            <person name="Tao L."/>
            <person name="Zhang R."/>
            <person name="Yun Q."/>
            <person name="Hollingsworth P."/>
            <person name="Dao Z."/>
            <person name="Luo G."/>
            <person name="Guo H."/>
            <person name="Ma Y."/>
            <person name="Sun W."/>
        </authorList>
    </citation>
    <scope>NUCLEOTIDE SEQUENCE [LARGE SCALE GENOMIC DNA]</scope>
    <source>
        <strain evidence="5">cv. Malutang</strain>
    </source>
</reference>
<dbReference type="PANTHER" id="PTHR31286:SF167">
    <property type="entry name" value="OS09G0268800 PROTEIN"/>
    <property type="match status" value="1"/>
</dbReference>
<feature type="compositionally biased region" description="Basic and acidic residues" evidence="1">
    <location>
        <begin position="219"/>
        <end position="232"/>
    </location>
</feature>
<feature type="compositionally biased region" description="Polar residues" evidence="1">
    <location>
        <begin position="343"/>
        <end position="357"/>
    </location>
</feature>
<dbReference type="OrthoDB" id="1749972at2759"/>
<dbReference type="EMBL" id="VAHF01000007">
    <property type="protein sequence ID" value="TXG58188.1"/>
    <property type="molecule type" value="Genomic_DNA"/>
</dbReference>
<evidence type="ECO:0000259" key="3">
    <source>
        <dbReference type="Pfam" id="PF14392"/>
    </source>
</evidence>
<accession>A0A5C7HN47</accession>
<dbReference type="Pfam" id="PF14111">
    <property type="entry name" value="DUF4283"/>
    <property type="match status" value="1"/>
</dbReference>
<feature type="region of interest" description="Disordered" evidence="1">
    <location>
        <begin position="326"/>
        <end position="439"/>
    </location>
</feature>
<dbReference type="InterPro" id="IPR040256">
    <property type="entry name" value="At4g02000-like"/>
</dbReference>
<evidence type="ECO:0000313" key="4">
    <source>
        <dbReference type="EMBL" id="TXG58188.1"/>
    </source>
</evidence>
<feature type="compositionally biased region" description="Basic and acidic residues" evidence="1">
    <location>
        <begin position="391"/>
        <end position="401"/>
    </location>
</feature>
<feature type="region of interest" description="Disordered" evidence="1">
    <location>
        <begin position="200"/>
        <end position="246"/>
    </location>
</feature>
<dbReference type="InterPro" id="IPR025558">
    <property type="entry name" value="DUF4283"/>
</dbReference>
<feature type="compositionally biased region" description="Low complexity" evidence="1">
    <location>
        <begin position="208"/>
        <end position="218"/>
    </location>
</feature>
<dbReference type="Proteomes" id="UP000323000">
    <property type="component" value="Chromosome 7"/>
</dbReference>
<dbReference type="InterPro" id="IPR025836">
    <property type="entry name" value="Zn_knuckle_CX2CX4HX4C"/>
</dbReference>
<gene>
    <name evidence="4" type="ORF">EZV62_016017</name>
</gene>
<feature type="domain" description="DUF4283" evidence="2">
    <location>
        <begin position="4"/>
        <end position="60"/>
    </location>
</feature>
<organism evidence="4 5">
    <name type="scientific">Acer yangbiense</name>
    <dbReference type="NCBI Taxonomy" id="1000413"/>
    <lineage>
        <taxon>Eukaryota</taxon>
        <taxon>Viridiplantae</taxon>
        <taxon>Streptophyta</taxon>
        <taxon>Embryophyta</taxon>
        <taxon>Tracheophyta</taxon>
        <taxon>Spermatophyta</taxon>
        <taxon>Magnoliopsida</taxon>
        <taxon>eudicotyledons</taxon>
        <taxon>Gunneridae</taxon>
        <taxon>Pentapetalae</taxon>
        <taxon>rosids</taxon>
        <taxon>malvids</taxon>
        <taxon>Sapindales</taxon>
        <taxon>Sapindaceae</taxon>
        <taxon>Hippocastanoideae</taxon>
        <taxon>Acereae</taxon>
        <taxon>Acer</taxon>
    </lineage>
</organism>
<protein>
    <recommendedName>
        <fullName evidence="6">DUF4283 domain-containing protein</fullName>
    </recommendedName>
</protein>
<dbReference type="AlphaFoldDB" id="A0A5C7HN47"/>
<sequence length="628" mass="71297">MNREAFKGLIEQIWNPYGQVEVEMVRDNIFMFYFLNQEDRNRIWQRSPWHFGNSLIALEKPDGPGNISMLGFNKADFWIQIHDIPILCMNRRTAKWMAEQIGVVVEIPLESRECWGKYMRVKVCIDISKPLKRWLRLKLSRSDEITTVSLKYEKLPEFCYACGRIGRGIMECWDNEARKIALEGNPTKYGSWLKAATLEKSKSKSKSKSQSQGYGSSSDRNRSMEGSREREGVGSASLRQGSLASQEKVPAASAAAIGERLKGALAEATDVGPAHTEDMCLDGPNLGTLKPSQEMDPINNSDSINVEPKFVAPNLTTTITQTFEVKPKIQDQDTSHFKPISSPFPQLQQSLIPTPLQTLKKKSSRKWKRNARDSKHQLKPGLPSSPLQRMLDIRKSPEKSKSVKVSSPKVSKTGLLSSNAKSPQKSQPPNQKPHSEQTEVVNTRLGSEGNACKRKMVFENSQEDFRAPKKGKNDFTDLEISISFWLKEKEIGRIIKDIWQGSGLISSIGDLKLKLDKCASNLTVWSKTRFGNIQRQFREKTREIEHLYNLCGSPGIMILIRSLEREVEGLYDCEEIYWKQRSRAEWLKVGDRNSKYFHSKAMARKKKNLIVSLQDSHGQPQVTDKGMA</sequence>
<dbReference type="Pfam" id="PF14392">
    <property type="entry name" value="zf-CCHC_4"/>
    <property type="match status" value="1"/>
</dbReference>
<keyword evidence="5" id="KW-1185">Reference proteome</keyword>
<name>A0A5C7HN47_9ROSI</name>
<dbReference type="PANTHER" id="PTHR31286">
    <property type="entry name" value="GLYCINE-RICH CELL WALL STRUCTURAL PROTEIN 1.8-LIKE"/>
    <property type="match status" value="1"/>
</dbReference>
<feature type="domain" description="Zinc knuckle CX2CX4HX4C" evidence="3">
    <location>
        <begin position="125"/>
        <end position="166"/>
    </location>
</feature>